<sequence>MSDWNGSGQHGHHYEAARSEPEILPPGEYPPVARGWYPPPEQQAPQPRARRSHWASAPATYALVGINCAVFLAMLVSGGSLTDPTRGDWLFGLTAGNGGLVVHGQWWRLLTPIFVHFGWIHLLSNMWCLWNLGLLGEPLLGPLGIVAAYVLTGVAGNLLSTAVHPQLPGAGGIVSAGASGAVFGLAGVLIVILKSPLLPIPQFELKKLRRSVIYFALINFVIGAGTWIASTALQVDNMAHLGGFLSGLAFGLPLVPRIGAPRQTFERRRTLAVVGMSFVLLLLTFGVYSYYR</sequence>
<organism evidence="8 9">
    <name type="scientific">Paracidobacterium acidisoli</name>
    <dbReference type="NCBI Taxonomy" id="2303751"/>
    <lineage>
        <taxon>Bacteria</taxon>
        <taxon>Pseudomonadati</taxon>
        <taxon>Acidobacteriota</taxon>
        <taxon>Terriglobia</taxon>
        <taxon>Terriglobales</taxon>
        <taxon>Acidobacteriaceae</taxon>
        <taxon>Paracidobacterium</taxon>
    </lineage>
</organism>
<dbReference type="InterPro" id="IPR035952">
    <property type="entry name" value="Rhomboid-like_sf"/>
</dbReference>
<evidence type="ECO:0000313" key="8">
    <source>
        <dbReference type="EMBL" id="RFU15511.1"/>
    </source>
</evidence>
<gene>
    <name evidence="8" type="ORF">D0Y96_17845</name>
</gene>
<evidence type="ECO:0000256" key="5">
    <source>
        <dbReference type="SAM" id="MobiDB-lite"/>
    </source>
</evidence>
<evidence type="ECO:0000256" key="4">
    <source>
        <dbReference type="ARBA" id="ARBA00023136"/>
    </source>
</evidence>
<feature type="domain" description="Peptidase S54 rhomboid" evidence="7">
    <location>
        <begin position="104"/>
        <end position="256"/>
    </location>
</feature>
<accession>A0A372IL70</accession>
<feature type="transmembrane region" description="Helical" evidence="6">
    <location>
        <begin position="59"/>
        <end position="77"/>
    </location>
</feature>
<keyword evidence="8" id="KW-0645">Protease</keyword>
<feature type="region of interest" description="Disordered" evidence="5">
    <location>
        <begin position="1"/>
        <end position="24"/>
    </location>
</feature>
<keyword evidence="2 6" id="KW-0812">Transmembrane</keyword>
<dbReference type="GO" id="GO:0016020">
    <property type="term" value="C:membrane"/>
    <property type="evidence" value="ECO:0007669"/>
    <property type="project" value="UniProtKB-SubCell"/>
</dbReference>
<dbReference type="InterPro" id="IPR050925">
    <property type="entry name" value="Rhomboid_protease_S54"/>
</dbReference>
<evidence type="ECO:0000256" key="2">
    <source>
        <dbReference type="ARBA" id="ARBA00022692"/>
    </source>
</evidence>
<dbReference type="RefSeq" id="WP_117302576.1">
    <property type="nucleotide sequence ID" value="NZ_QVQT02000006.1"/>
</dbReference>
<evidence type="ECO:0000259" key="7">
    <source>
        <dbReference type="Pfam" id="PF01694"/>
    </source>
</evidence>
<dbReference type="EMBL" id="QVQT01000006">
    <property type="protein sequence ID" value="RFU15511.1"/>
    <property type="molecule type" value="Genomic_DNA"/>
</dbReference>
<keyword evidence="9" id="KW-1185">Reference proteome</keyword>
<feature type="transmembrane region" description="Helical" evidence="6">
    <location>
        <begin position="271"/>
        <end position="291"/>
    </location>
</feature>
<feature type="transmembrane region" description="Helical" evidence="6">
    <location>
        <begin position="212"/>
        <end position="233"/>
    </location>
</feature>
<name>A0A372IL70_9BACT</name>
<evidence type="ECO:0000256" key="6">
    <source>
        <dbReference type="SAM" id="Phobius"/>
    </source>
</evidence>
<dbReference type="GO" id="GO:0006508">
    <property type="term" value="P:proteolysis"/>
    <property type="evidence" value="ECO:0007669"/>
    <property type="project" value="UniProtKB-KW"/>
</dbReference>
<dbReference type="OrthoDB" id="9813074at2"/>
<dbReference type="Gene3D" id="1.20.1540.10">
    <property type="entry name" value="Rhomboid-like"/>
    <property type="match status" value="1"/>
</dbReference>
<feature type="compositionally biased region" description="Basic and acidic residues" evidence="5">
    <location>
        <begin position="12"/>
        <end position="21"/>
    </location>
</feature>
<evidence type="ECO:0000256" key="1">
    <source>
        <dbReference type="ARBA" id="ARBA00004141"/>
    </source>
</evidence>
<dbReference type="SUPFAM" id="SSF144091">
    <property type="entry name" value="Rhomboid-like"/>
    <property type="match status" value="1"/>
</dbReference>
<dbReference type="Proteomes" id="UP000264702">
    <property type="component" value="Unassembled WGS sequence"/>
</dbReference>
<reference evidence="8 9" key="1">
    <citation type="submission" date="2018-08" db="EMBL/GenBank/DDBJ databases">
        <title>Acidipila sp. 4G-K13, an acidobacterium isolated from forest soil.</title>
        <authorList>
            <person name="Gao Z.-H."/>
            <person name="Qiu L.-H."/>
        </authorList>
    </citation>
    <scope>NUCLEOTIDE SEQUENCE [LARGE SCALE GENOMIC DNA]</scope>
    <source>
        <strain evidence="8 9">4G-K13</strain>
    </source>
</reference>
<keyword evidence="8" id="KW-0378">Hydrolase</keyword>
<comment type="caution">
    <text evidence="8">The sequence shown here is derived from an EMBL/GenBank/DDBJ whole genome shotgun (WGS) entry which is preliminary data.</text>
</comment>
<keyword evidence="3 6" id="KW-1133">Transmembrane helix</keyword>
<dbReference type="GO" id="GO:0004252">
    <property type="term" value="F:serine-type endopeptidase activity"/>
    <property type="evidence" value="ECO:0007669"/>
    <property type="project" value="InterPro"/>
</dbReference>
<feature type="transmembrane region" description="Helical" evidence="6">
    <location>
        <begin position="139"/>
        <end position="159"/>
    </location>
</feature>
<evidence type="ECO:0000256" key="3">
    <source>
        <dbReference type="ARBA" id="ARBA00022989"/>
    </source>
</evidence>
<dbReference type="InterPro" id="IPR022764">
    <property type="entry name" value="Peptidase_S54_rhomboid_dom"/>
</dbReference>
<feature type="transmembrane region" description="Helical" evidence="6">
    <location>
        <begin position="171"/>
        <end position="192"/>
    </location>
</feature>
<dbReference type="AlphaFoldDB" id="A0A372IL70"/>
<protein>
    <submittedName>
        <fullName evidence="8">Rhomboid family intramembrane serine protease</fullName>
    </submittedName>
</protein>
<comment type="subcellular location">
    <subcellularLocation>
        <location evidence="1">Membrane</location>
        <topology evidence="1">Multi-pass membrane protein</topology>
    </subcellularLocation>
</comment>
<evidence type="ECO:0000313" key="9">
    <source>
        <dbReference type="Proteomes" id="UP000264702"/>
    </source>
</evidence>
<dbReference type="Pfam" id="PF01694">
    <property type="entry name" value="Rhomboid"/>
    <property type="match status" value="1"/>
</dbReference>
<proteinExistence type="predicted"/>
<keyword evidence="4 6" id="KW-0472">Membrane</keyword>
<feature type="transmembrane region" description="Helical" evidence="6">
    <location>
        <begin position="113"/>
        <end position="132"/>
    </location>
</feature>
<dbReference type="PANTHER" id="PTHR43731">
    <property type="entry name" value="RHOMBOID PROTEASE"/>
    <property type="match status" value="1"/>
</dbReference>
<dbReference type="PANTHER" id="PTHR43731:SF26">
    <property type="entry name" value="RHOMBOID-LIKE PROTEIN 10, CHLOROPLASTIC"/>
    <property type="match status" value="1"/>
</dbReference>
<feature type="transmembrane region" description="Helical" evidence="6">
    <location>
        <begin position="239"/>
        <end position="259"/>
    </location>
</feature>